<reference evidence="2 3" key="1">
    <citation type="submission" date="2020-04" db="EMBL/GenBank/DDBJ databases">
        <title>Complete Genomes and Methylome analysis of CBBP consortium that reverse antibiotic-induced susceptibility to vancomycin-resistant Enterococcus faecium infection.</title>
        <authorList>
            <person name="Fomenkov A."/>
            <person name="Zhang Z."/>
            <person name="Pamer E."/>
            <person name="Roberts R.J."/>
        </authorList>
    </citation>
    <scope>NUCLEOTIDE SEQUENCE [LARGE SCALE GENOMIC DNA]</scope>
    <source>
        <strain evidence="3">CBBP</strain>
    </source>
</reference>
<dbReference type="InterPro" id="IPR027417">
    <property type="entry name" value="P-loop_NTPase"/>
</dbReference>
<dbReference type="SUPFAM" id="SSF52540">
    <property type="entry name" value="P-loop containing nucleoside triphosphate hydrolases"/>
    <property type="match status" value="1"/>
</dbReference>
<proteinExistence type="predicted"/>
<evidence type="ECO:0000313" key="3">
    <source>
        <dbReference type="Proteomes" id="UP000501982"/>
    </source>
</evidence>
<dbReference type="RefSeq" id="WP_036612593.1">
    <property type="nucleotide sequence ID" value="NZ_CAJSZN010000001.1"/>
</dbReference>
<evidence type="ECO:0000313" key="2">
    <source>
        <dbReference type="EMBL" id="QJE28024.1"/>
    </source>
</evidence>
<gene>
    <name evidence="2" type="ORF">HHO38_06590</name>
</gene>
<dbReference type="PANTHER" id="PTHR43581:SF3">
    <property type="entry name" value="AAA+ ATPASE DOMAIN-CONTAINING PROTEIN"/>
    <property type="match status" value="1"/>
</dbReference>
<evidence type="ECO:0000259" key="1">
    <source>
        <dbReference type="SMART" id="SM00382"/>
    </source>
</evidence>
<dbReference type="AlphaFoldDB" id="A0A7L5EB52"/>
<protein>
    <submittedName>
        <fullName evidence="2">AAA family ATPase</fullName>
    </submittedName>
</protein>
<dbReference type="Gene3D" id="3.40.50.300">
    <property type="entry name" value="P-loop containing nucleotide triphosphate hydrolases"/>
    <property type="match status" value="1"/>
</dbReference>
<dbReference type="PANTHER" id="PTHR43581">
    <property type="entry name" value="ATP/GTP PHOSPHATASE"/>
    <property type="match status" value="1"/>
</dbReference>
<dbReference type="Proteomes" id="UP000501982">
    <property type="component" value="Chromosome"/>
</dbReference>
<sequence>MILRHLDINGYHCYKETGFDFAKEVTVLIGKNGTGKSSLLKAICDSLSFIFNSSEKSWGFSSLANGISELGVANIQLREIYHNERMEVADNVTLHGLALFQGIELNWKFCKMSKTNSYVQSSLYKDAYIAFMKKFKETGKLPVLSYYSDRYPHINTKMGKTVKEYLEKDDIFAQNWGYYQWNDFTSCTEIWQKRFIKANNLLMSFTRSLEKLKKEKSSAVTSITQQVKTLKSEIDYVTKYIRLFTDNCYEELSDRSDDIKVVDLVIDGIDEFFIKCIFEDGVIRRWDELPAGYERLFSIIFDIAYRSYILNGSTGEPEGLVIIDEVDLHLHPSLEQDVLQRLKKTFPHIQFIIATHSPLVISNFRQDENNIVIQMERNAANYKHYVLPDIYGMDYNYTLSEVMGTEPRNSYLNSLKEKYIRLARRGKKTSQTLVLETLRSLVSSERFEQLKTELEQSVQEG</sequence>
<dbReference type="InterPro" id="IPR051396">
    <property type="entry name" value="Bact_Antivir_Def_Nuclease"/>
</dbReference>
<name>A0A7L5EB52_PARDI</name>
<dbReference type="SMART" id="SM00382">
    <property type="entry name" value="AAA"/>
    <property type="match status" value="1"/>
</dbReference>
<feature type="domain" description="AAA+ ATPase" evidence="1">
    <location>
        <begin position="22"/>
        <end position="372"/>
    </location>
</feature>
<dbReference type="Pfam" id="PF13175">
    <property type="entry name" value="AAA_15"/>
    <property type="match status" value="1"/>
</dbReference>
<accession>A0A7L5EB52</accession>
<dbReference type="InterPro" id="IPR041685">
    <property type="entry name" value="AAA_GajA/Old/RecF-like"/>
</dbReference>
<dbReference type="EMBL" id="CP051672">
    <property type="protein sequence ID" value="QJE28024.1"/>
    <property type="molecule type" value="Genomic_DNA"/>
</dbReference>
<dbReference type="InterPro" id="IPR003593">
    <property type="entry name" value="AAA+_ATPase"/>
</dbReference>
<organism evidence="2 3">
    <name type="scientific">Parabacteroides distasonis</name>
    <dbReference type="NCBI Taxonomy" id="823"/>
    <lineage>
        <taxon>Bacteria</taxon>
        <taxon>Pseudomonadati</taxon>
        <taxon>Bacteroidota</taxon>
        <taxon>Bacteroidia</taxon>
        <taxon>Bacteroidales</taxon>
        <taxon>Tannerellaceae</taxon>
        <taxon>Parabacteroides</taxon>
    </lineage>
</organism>